<keyword evidence="3" id="KW-1185">Reference proteome</keyword>
<dbReference type="InParanoid" id="A0A177D1K8"/>
<gene>
    <name evidence="2" type="ORF">CC84DRAFT_1227806</name>
</gene>
<dbReference type="Proteomes" id="UP000077069">
    <property type="component" value="Unassembled WGS sequence"/>
</dbReference>
<dbReference type="OrthoDB" id="10492722at2759"/>
<organism evidence="2 3">
    <name type="scientific">Paraphaeosphaeria sporulosa</name>
    <dbReference type="NCBI Taxonomy" id="1460663"/>
    <lineage>
        <taxon>Eukaryota</taxon>
        <taxon>Fungi</taxon>
        <taxon>Dikarya</taxon>
        <taxon>Ascomycota</taxon>
        <taxon>Pezizomycotina</taxon>
        <taxon>Dothideomycetes</taxon>
        <taxon>Pleosporomycetidae</taxon>
        <taxon>Pleosporales</taxon>
        <taxon>Massarineae</taxon>
        <taxon>Didymosphaeriaceae</taxon>
        <taxon>Paraphaeosphaeria</taxon>
    </lineage>
</organism>
<accession>A0A177D1K8</accession>
<name>A0A177D1K8_9PLEO</name>
<evidence type="ECO:0000256" key="1">
    <source>
        <dbReference type="SAM" id="MobiDB-lite"/>
    </source>
</evidence>
<dbReference type="EMBL" id="KV441548">
    <property type="protein sequence ID" value="OAG13010.1"/>
    <property type="molecule type" value="Genomic_DNA"/>
</dbReference>
<protein>
    <submittedName>
        <fullName evidence="2">Uncharacterized protein</fullName>
    </submittedName>
</protein>
<dbReference type="AlphaFoldDB" id="A0A177D1K8"/>
<feature type="compositionally biased region" description="Low complexity" evidence="1">
    <location>
        <begin position="119"/>
        <end position="140"/>
    </location>
</feature>
<evidence type="ECO:0000313" key="3">
    <source>
        <dbReference type="Proteomes" id="UP000077069"/>
    </source>
</evidence>
<proteinExistence type="predicted"/>
<feature type="region of interest" description="Disordered" evidence="1">
    <location>
        <begin position="108"/>
        <end position="154"/>
    </location>
</feature>
<reference evidence="2 3" key="1">
    <citation type="submission" date="2016-05" db="EMBL/GenBank/DDBJ databases">
        <title>Comparative analysis of secretome profiles of manganese(II)-oxidizing ascomycete fungi.</title>
        <authorList>
            <consortium name="DOE Joint Genome Institute"/>
            <person name="Zeiner C.A."/>
            <person name="Purvine S.O."/>
            <person name="Zink E.M."/>
            <person name="Wu S."/>
            <person name="Pasa-Tolic L."/>
            <person name="Chaput D.L."/>
            <person name="Haridas S."/>
            <person name="Grigoriev I.V."/>
            <person name="Santelli C.M."/>
            <person name="Hansel C.M."/>
        </authorList>
    </citation>
    <scope>NUCLEOTIDE SEQUENCE [LARGE SCALE GENOMIC DNA]</scope>
    <source>
        <strain evidence="2 3">AP3s5-JAC2a</strain>
    </source>
</reference>
<sequence length="154" mass="16527">MPTPLRNPGLRDRHSPCENRSLDALEMTRRGLRSNAATVMLSCVVLCAGSAPCWQRLLCCASSHSQPRGDHFGRAPPSFIRPFTLPNGDAQRAPAGCYPPIRHVSSSQTQACDAEHTPTRAVTAPRVVAAAPSLSPPLARHAAKRNTSPNFPEA</sequence>
<dbReference type="GeneID" id="28767109"/>
<evidence type="ECO:0000313" key="2">
    <source>
        <dbReference type="EMBL" id="OAG13010.1"/>
    </source>
</evidence>
<feature type="compositionally biased region" description="Polar residues" evidence="1">
    <location>
        <begin position="145"/>
        <end position="154"/>
    </location>
</feature>
<feature type="region of interest" description="Disordered" evidence="1">
    <location>
        <begin position="63"/>
        <end position="85"/>
    </location>
</feature>
<dbReference type="RefSeq" id="XP_018043375.1">
    <property type="nucleotide sequence ID" value="XM_018183623.1"/>
</dbReference>